<dbReference type="OrthoDB" id="3176940at2759"/>
<evidence type="ECO:0000256" key="1">
    <source>
        <dbReference type="SAM" id="MobiDB-lite"/>
    </source>
</evidence>
<feature type="compositionally biased region" description="Low complexity" evidence="1">
    <location>
        <begin position="193"/>
        <end position="206"/>
    </location>
</feature>
<organism evidence="3 4">
    <name type="scientific">Jaapia argillacea MUCL 33604</name>
    <dbReference type="NCBI Taxonomy" id="933084"/>
    <lineage>
        <taxon>Eukaryota</taxon>
        <taxon>Fungi</taxon>
        <taxon>Dikarya</taxon>
        <taxon>Basidiomycota</taxon>
        <taxon>Agaricomycotina</taxon>
        <taxon>Agaricomycetes</taxon>
        <taxon>Agaricomycetidae</taxon>
        <taxon>Jaapiales</taxon>
        <taxon>Jaapiaceae</taxon>
        <taxon>Jaapia</taxon>
    </lineage>
</organism>
<evidence type="ECO:0000313" key="4">
    <source>
        <dbReference type="Proteomes" id="UP000027265"/>
    </source>
</evidence>
<evidence type="ECO:0000313" key="3">
    <source>
        <dbReference type="EMBL" id="KDQ52031.1"/>
    </source>
</evidence>
<feature type="compositionally biased region" description="Acidic residues" evidence="1">
    <location>
        <begin position="525"/>
        <end position="542"/>
    </location>
</feature>
<dbReference type="STRING" id="933084.A0A067PNX1"/>
<dbReference type="HOGENOM" id="CLU_479020_0_0_1"/>
<dbReference type="EMBL" id="KL197743">
    <property type="protein sequence ID" value="KDQ52031.1"/>
    <property type="molecule type" value="Genomic_DNA"/>
</dbReference>
<feature type="compositionally biased region" description="Pro residues" evidence="1">
    <location>
        <begin position="97"/>
        <end position="109"/>
    </location>
</feature>
<name>A0A067PNX1_9AGAM</name>
<sequence>MVVYEEMDHDALVAITLSLRADNDQLRTELQRSRLLNERFAKLLAEDESESKLHPGPLQEHHQPPTPKKSHSPQLQPSGLPESIPESVLVKKDISLPPYPPQLSPPRPFSEPLSELTDFSAQNDMDLPHQAYEDDASFGDLVRESTAGDQKPSIPVAVGSTREMSHSKKRRRLIMDCVELEVRRSSRTPIARGPSQSSSSLPGSSGVASAFPPIKAEGSIKLESSDAAFRGKTEAELDDFIVKRENSEIRILERDRVLPEGSIRARLALVNNLTYFIDDVPDDILKVTCSRLFIAKTFGGNTQDTSPRMAQKFLDKHPYRDFLYINIEKYQPEGPKNPGDAALFFSVGEADSFVWGTVQRVFIRIASDVWRYVGQYLMTPVPSLSIEEWRSQKPMMKKTWANKILQKGWGKNTRIMLTLWRQLGRKPTRAELEAVDQEQKYKDLTVEEIIEGFDTGKEKIAVCCMECVGYDSTFQHEIAEKLTTWVPPPRKPRKGKKRAAPDSDSEPTPEPRVKKVPRPKHPQAEETEDESEGESEQEDELHEDQSAVSVDRELIYVAKGTRSRPRPID</sequence>
<dbReference type="InParanoid" id="A0A067PNX1"/>
<feature type="region of interest" description="Disordered" evidence="1">
    <location>
        <begin position="145"/>
        <end position="169"/>
    </location>
</feature>
<dbReference type="Pfam" id="PF20411">
    <property type="entry name" value="DUF6697"/>
    <property type="match status" value="1"/>
</dbReference>
<reference evidence="4" key="1">
    <citation type="journal article" date="2014" name="Proc. Natl. Acad. Sci. U.S.A.">
        <title>Extensive sampling of basidiomycete genomes demonstrates inadequacy of the white-rot/brown-rot paradigm for wood decay fungi.</title>
        <authorList>
            <person name="Riley R."/>
            <person name="Salamov A.A."/>
            <person name="Brown D.W."/>
            <person name="Nagy L.G."/>
            <person name="Floudas D."/>
            <person name="Held B.W."/>
            <person name="Levasseur A."/>
            <person name="Lombard V."/>
            <person name="Morin E."/>
            <person name="Otillar R."/>
            <person name="Lindquist E.A."/>
            <person name="Sun H."/>
            <person name="LaButti K.M."/>
            <person name="Schmutz J."/>
            <person name="Jabbour D."/>
            <person name="Luo H."/>
            <person name="Baker S.E."/>
            <person name="Pisabarro A.G."/>
            <person name="Walton J.D."/>
            <person name="Blanchette R.A."/>
            <person name="Henrissat B."/>
            <person name="Martin F."/>
            <person name="Cullen D."/>
            <person name="Hibbett D.S."/>
            <person name="Grigoriev I.V."/>
        </authorList>
    </citation>
    <scope>NUCLEOTIDE SEQUENCE [LARGE SCALE GENOMIC DNA]</scope>
    <source>
        <strain evidence="4">MUCL 33604</strain>
    </source>
</reference>
<dbReference type="Proteomes" id="UP000027265">
    <property type="component" value="Unassembled WGS sequence"/>
</dbReference>
<protein>
    <recommendedName>
        <fullName evidence="2">DUF6697 domain-containing protein</fullName>
    </recommendedName>
</protein>
<feature type="compositionally biased region" description="Basic and acidic residues" evidence="1">
    <location>
        <begin position="47"/>
        <end position="63"/>
    </location>
</feature>
<feature type="region of interest" description="Disordered" evidence="1">
    <location>
        <begin position="185"/>
        <end position="208"/>
    </location>
</feature>
<proteinExistence type="predicted"/>
<evidence type="ECO:0000259" key="2">
    <source>
        <dbReference type="Pfam" id="PF20411"/>
    </source>
</evidence>
<feature type="region of interest" description="Disordered" evidence="1">
    <location>
        <begin position="47"/>
        <end position="82"/>
    </location>
</feature>
<feature type="domain" description="DUF6697" evidence="2">
    <location>
        <begin position="288"/>
        <end position="481"/>
    </location>
</feature>
<accession>A0A067PNX1</accession>
<feature type="region of interest" description="Disordered" evidence="1">
    <location>
        <begin position="94"/>
        <end position="114"/>
    </location>
</feature>
<gene>
    <name evidence="3" type="ORF">JAAARDRAFT_73312</name>
</gene>
<feature type="region of interest" description="Disordered" evidence="1">
    <location>
        <begin position="485"/>
        <end position="569"/>
    </location>
</feature>
<dbReference type="AlphaFoldDB" id="A0A067PNX1"/>
<keyword evidence="4" id="KW-1185">Reference proteome</keyword>
<dbReference type="InterPro" id="IPR046520">
    <property type="entry name" value="DUF6697"/>
</dbReference>